<reference evidence="2" key="2">
    <citation type="journal article" date="2021" name="Genome Biol. Evol.">
        <title>Developing a high-quality reference genome for a parasitic bivalve with doubly uniparental inheritance (Bivalvia: Unionida).</title>
        <authorList>
            <person name="Smith C.H."/>
        </authorList>
    </citation>
    <scope>NUCLEOTIDE SEQUENCE</scope>
    <source>
        <strain evidence="2">CHS0354</strain>
        <tissue evidence="2">Mantle</tissue>
    </source>
</reference>
<dbReference type="EMBL" id="JAEAOA010001061">
    <property type="protein sequence ID" value="KAK3586160.1"/>
    <property type="molecule type" value="Genomic_DNA"/>
</dbReference>
<evidence type="ECO:0000313" key="2">
    <source>
        <dbReference type="EMBL" id="KAK3586160.1"/>
    </source>
</evidence>
<dbReference type="Proteomes" id="UP001195483">
    <property type="component" value="Unassembled WGS sequence"/>
</dbReference>
<feature type="compositionally biased region" description="Polar residues" evidence="1">
    <location>
        <begin position="53"/>
        <end position="71"/>
    </location>
</feature>
<sequence length="91" mass="9728">MAEERKKARPRIPSYKLPKSPGHPSLAQQSPPPTPQLLAPAQQQEEEEYLPSDASSGSGLTAQGSGLITQCPNNVLADVERLEILIGGKRA</sequence>
<organism evidence="2 3">
    <name type="scientific">Potamilus streckersoni</name>
    <dbReference type="NCBI Taxonomy" id="2493646"/>
    <lineage>
        <taxon>Eukaryota</taxon>
        <taxon>Metazoa</taxon>
        <taxon>Spiralia</taxon>
        <taxon>Lophotrochozoa</taxon>
        <taxon>Mollusca</taxon>
        <taxon>Bivalvia</taxon>
        <taxon>Autobranchia</taxon>
        <taxon>Heteroconchia</taxon>
        <taxon>Palaeoheterodonta</taxon>
        <taxon>Unionida</taxon>
        <taxon>Unionoidea</taxon>
        <taxon>Unionidae</taxon>
        <taxon>Ambleminae</taxon>
        <taxon>Lampsilini</taxon>
        <taxon>Potamilus</taxon>
    </lineage>
</organism>
<name>A0AAE0S6F0_9BIVA</name>
<dbReference type="AlphaFoldDB" id="A0AAE0S6F0"/>
<protein>
    <submittedName>
        <fullName evidence="2">Uncharacterized protein</fullName>
    </submittedName>
</protein>
<accession>A0AAE0S6F0</accession>
<keyword evidence="3" id="KW-1185">Reference proteome</keyword>
<gene>
    <name evidence="2" type="ORF">CHS0354_017266</name>
</gene>
<evidence type="ECO:0000256" key="1">
    <source>
        <dbReference type="SAM" id="MobiDB-lite"/>
    </source>
</evidence>
<proteinExistence type="predicted"/>
<reference evidence="2" key="3">
    <citation type="submission" date="2023-05" db="EMBL/GenBank/DDBJ databases">
        <authorList>
            <person name="Smith C.H."/>
        </authorList>
    </citation>
    <scope>NUCLEOTIDE SEQUENCE</scope>
    <source>
        <strain evidence="2">CHS0354</strain>
        <tissue evidence="2">Mantle</tissue>
    </source>
</reference>
<comment type="caution">
    <text evidence="2">The sequence shown here is derived from an EMBL/GenBank/DDBJ whole genome shotgun (WGS) entry which is preliminary data.</text>
</comment>
<feature type="non-terminal residue" evidence="2">
    <location>
        <position position="91"/>
    </location>
</feature>
<evidence type="ECO:0000313" key="3">
    <source>
        <dbReference type="Proteomes" id="UP001195483"/>
    </source>
</evidence>
<feature type="region of interest" description="Disordered" evidence="1">
    <location>
        <begin position="1"/>
        <end position="71"/>
    </location>
</feature>
<reference evidence="2" key="1">
    <citation type="journal article" date="2021" name="Genome Biol. Evol.">
        <title>A High-Quality Reference Genome for a Parasitic Bivalve with Doubly Uniparental Inheritance (Bivalvia: Unionida).</title>
        <authorList>
            <person name="Smith C.H."/>
        </authorList>
    </citation>
    <scope>NUCLEOTIDE SEQUENCE</scope>
    <source>
        <strain evidence="2">CHS0354</strain>
    </source>
</reference>